<keyword evidence="2" id="KW-1133">Transmembrane helix</keyword>
<feature type="domain" description="NACHT" evidence="3">
    <location>
        <begin position="155"/>
        <end position="273"/>
    </location>
</feature>
<dbReference type="AlphaFoldDB" id="A0A841E3F8"/>
<dbReference type="InterPro" id="IPR027417">
    <property type="entry name" value="P-loop_NTPase"/>
</dbReference>
<evidence type="ECO:0000256" key="2">
    <source>
        <dbReference type="SAM" id="Phobius"/>
    </source>
</evidence>
<feature type="transmembrane region" description="Helical" evidence="2">
    <location>
        <begin position="44"/>
        <end position="64"/>
    </location>
</feature>
<reference evidence="4 5" key="1">
    <citation type="submission" date="2020-08" db="EMBL/GenBank/DDBJ databases">
        <title>Sequencing the genomes of 1000 actinobacteria strains.</title>
        <authorList>
            <person name="Klenk H.-P."/>
        </authorList>
    </citation>
    <scope>NUCLEOTIDE SEQUENCE [LARGE SCALE GENOMIC DNA]</scope>
    <source>
        <strain evidence="4 5">DSM 44593</strain>
    </source>
</reference>
<evidence type="ECO:0000256" key="1">
    <source>
        <dbReference type="SAM" id="MobiDB-lite"/>
    </source>
</evidence>
<keyword evidence="2" id="KW-0812">Transmembrane</keyword>
<sequence>MSMRNRPWWRTTGFVAGALALGGVLALLGVFLRTHGLGTTANVAQLVAVALSVPSLAAGLVSWWRRPDTAVAPTAAETGEATLALAGLVERQWRDESLLRSLHDPAPMPVRWRLTSSADLMDRPDYALPAGIAGFAGSSDDAARLAERFLALPRRRLVVLGGPGTGKTTLAVQLLLELLASRAPEDPVPVLVPAAGWNTREQPDLHTWLAARVDQDYPALRALGPRTADRLVRNGGVLPVLDGLDEVHGHERTRVITALNRSLGTTPLILTSRKAEFAEAVAGADDVVAAAPAIVPERIAGADAAGYLEKSLRTASRRQQWQPVLNRLRTPAPQRGEEPLREITASPLGLWLLRAVYVDAHADPAPLLDTARFPAAADLRGHLLDGVIPAMAAARLPGADPDGSAPTSLPRREHDPSRIRAWLSFLAGILDRGSGGDASGGRDFAWWHLARRTLPRDLPLRIRLAVAAALTLVVGAAGFAVGATVFGIWGATAFGPAGAFGGGVVGGGLLAAAGVGLNLLGWHEFAQWSQEPPGYADLRLSGRRRSLVRHIGRSGFRAGVASFGASALVVGFAAWGGEGNGAGIGFGIAVAAAAATVGAPAAGVADGFIAWAETPALPGRVYTPVASFRADRKLNAVRGIPGGCALGLGIGLIVATAVEPVLAAAVGAASAYLFWLRFTFVYGRHHAWPAYLVASRYLAWKGLLPRRLMPFLDDAHRLGLLRAVGPTYQFRHAELQDHLAGRSGR</sequence>
<dbReference type="SUPFAM" id="SSF52540">
    <property type="entry name" value="P-loop containing nucleoside triphosphate hydrolases"/>
    <property type="match status" value="1"/>
</dbReference>
<feature type="transmembrane region" description="Helical" evidence="2">
    <location>
        <begin position="497"/>
        <end position="520"/>
    </location>
</feature>
<dbReference type="Gene3D" id="3.40.50.300">
    <property type="entry name" value="P-loop containing nucleotide triphosphate hydrolases"/>
    <property type="match status" value="1"/>
</dbReference>
<gene>
    <name evidence="4" type="ORF">HNR25_000745</name>
</gene>
<comment type="caution">
    <text evidence="4">The sequence shown here is derived from an EMBL/GenBank/DDBJ whole genome shotgun (WGS) entry which is preliminary data.</text>
</comment>
<name>A0A841E3F8_9ACTN</name>
<dbReference type="InterPro" id="IPR007111">
    <property type="entry name" value="NACHT_NTPase"/>
</dbReference>
<dbReference type="Pfam" id="PF05729">
    <property type="entry name" value="NACHT"/>
    <property type="match status" value="1"/>
</dbReference>
<feature type="transmembrane region" description="Helical" evidence="2">
    <location>
        <begin position="582"/>
        <end position="605"/>
    </location>
</feature>
<dbReference type="RefSeq" id="WP_184633325.1">
    <property type="nucleotide sequence ID" value="NZ_BAABKT010000003.1"/>
</dbReference>
<dbReference type="Proteomes" id="UP000578077">
    <property type="component" value="Unassembled WGS sequence"/>
</dbReference>
<evidence type="ECO:0000259" key="3">
    <source>
        <dbReference type="PROSITE" id="PS50837"/>
    </source>
</evidence>
<accession>A0A841E3F8</accession>
<organism evidence="4 5">
    <name type="scientific">Streptomonospora salina</name>
    <dbReference type="NCBI Taxonomy" id="104205"/>
    <lineage>
        <taxon>Bacteria</taxon>
        <taxon>Bacillati</taxon>
        <taxon>Actinomycetota</taxon>
        <taxon>Actinomycetes</taxon>
        <taxon>Streptosporangiales</taxon>
        <taxon>Nocardiopsidaceae</taxon>
        <taxon>Streptomonospora</taxon>
    </lineage>
</organism>
<keyword evidence="5" id="KW-1185">Reference proteome</keyword>
<keyword evidence="2" id="KW-0472">Membrane</keyword>
<proteinExistence type="predicted"/>
<feature type="transmembrane region" description="Helical" evidence="2">
    <location>
        <begin position="12"/>
        <end position="32"/>
    </location>
</feature>
<dbReference type="EMBL" id="JACHLY010000001">
    <property type="protein sequence ID" value="MBB5996994.1"/>
    <property type="molecule type" value="Genomic_DNA"/>
</dbReference>
<feature type="transmembrane region" description="Helical" evidence="2">
    <location>
        <begin position="661"/>
        <end position="682"/>
    </location>
</feature>
<feature type="transmembrane region" description="Helical" evidence="2">
    <location>
        <begin position="636"/>
        <end position="655"/>
    </location>
</feature>
<feature type="transmembrane region" description="Helical" evidence="2">
    <location>
        <begin position="464"/>
        <end position="491"/>
    </location>
</feature>
<feature type="region of interest" description="Disordered" evidence="1">
    <location>
        <begin position="395"/>
        <end position="414"/>
    </location>
</feature>
<evidence type="ECO:0000313" key="4">
    <source>
        <dbReference type="EMBL" id="MBB5996994.1"/>
    </source>
</evidence>
<feature type="transmembrane region" description="Helical" evidence="2">
    <location>
        <begin position="554"/>
        <end position="576"/>
    </location>
</feature>
<evidence type="ECO:0000313" key="5">
    <source>
        <dbReference type="Proteomes" id="UP000578077"/>
    </source>
</evidence>
<dbReference type="PROSITE" id="PS50837">
    <property type="entry name" value="NACHT"/>
    <property type="match status" value="1"/>
</dbReference>
<protein>
    <recommendedName>
        <fullName evidence="3">NACHT domain-containing protein</fullName>
    </recommendedName>
</protein>